<evidence type="ECO:0000313" key="4">
    <source>
        <dbReference type="Proteomes" id="UP000721844"/>
    </source>
</evidence>
<dbReference type="Gene3D" id="3.10.620.30">
    <property type="match status" value="1"/>
</dbReference>
<dbReference type="Pfam" id="PF08379">
    <property type="entry name" value="Bact_transglu_N"/>
    <property type="match status" value="1"/>
</dbReference>
<dbReference type="PANTHER" id="PTHR33490">
    <property type="entry name" value="BLR5614 PROTEIN-RELATED"/>
    <property type="match status" value="1"/>
</dbReference>
<sequence length="356" mass="39591">MPRVRIVHTTEYTYRRPVKLTEHRLMMRPRDSHDLRLLEATLGIMPPGASTRWAHDAFNNSVCLLDWQHVSTHKLRIVSRLDLQHYPVATELPLDPAAEIYPFRYAGNEYPDLSRLIEPHYPDPDRRVEAWARRFLRREGNTPTWELLIGMTKAIKAEFTYEGREAKGTYGPLQTLAEKRGACRDFAVLMMEAARSLGFAARFVSGYLYDEALVDSVDTMVGGGATHAWCSIYLPGAGWVEFDPTNGLVAGRNLIRVCTAREPYQATPLSGGYIGEPEDFVSMTVNVEVTVGEPRPAIEKRPAVSPASVEQEARVPAAPADAPIAAETEKASSAAARASEFAMEERSFGSLDLTTP</sequence>
<dbReference type="PANTHER" id="PTHR33490:SF1">
    <property type="entry name" value="SLL1233 PROTEIN"/>
    <property type="match status" value="1"/>
</dbReference>
<proteinExistence type="predicted"/>
<dbReference type="AlphaFoldDB" id="A0A963Z657"/>
<feature type="compositionally biased region" description="Low complexity" evidence="1">
    <location>
        <begin position="314"/>
        <end position="341"/>
    </location>
</feature>
<dbReference type="EMBL" id="JAESVA010000007">
    <property type="protein sequence ID" value="MCB8882533.1"/>
    <property type="molecule type" value="Genomic_DNA"/>
</dbReference>
<dbReference type="InterPro" id="IPR013589">
    <property type="entry name" value="Bac_transglu_N"/>
</dbReference>
<evidence type="ECO:0000256" key="1">
    <source>
        <dbReference type="SAM" id="MobiDB-lite"/>
    </source>
</evidence>
<evidence type="ECO:0000313" key="3">
    <source>
        <dbReference type="EMBL" id="MCB8882533.1"/>
    </source>
</evidence>
<dbReference type="Proteomes" id="UP000721844">
    <property type="component" value="Unassembled WGS sequence"/>
</dbReference>
<dbReference type="InterPro" id="IPR002931">
    <property type="entry name" value="Transglutaminase-like"/>
</dbReference>
<keyword evidence="4" id="KW-1185">Reference proteome</keyword>
<accession>A0A963Z657</accession>
<dbReference type="RefSeq" id="WP_227309184.1">
    <property type="nucleotide sequence ID" value="NZ_JAESVA010000007.1"/>
</dbReference>
<dbReference type="SMART" id="SM00460">
    <property type="entry name" value="TGc"/>
    <property type="match status" value="1"/>
</dbReference>
<feature type="domain" description="Transglutaminase-like" evidence="2">
    <location>
        <begin position="175"/>
        <end position="246"/>
    </location>
</feature>
<dbReference type="InterPro" id="IPR038765">
    <property type="entry name" value="Papain-like_cys_pep_sf"/>
</dbReference>
<dbReference type="SUPFAM" id="SSF54001">
    <property type="entry name" value="Cysteine proteinases"/>
    <property type="match status" value="1"/>
</dbReference>
<name>A0A963Z657_9PROT</name>
<protein>
    <submittedName>
        <fullName evidence="3">Transglutaminase family protein</fullName>
    </submittedName>
</protein>
<reference evidence="3 4" key="1">
    <citation type="journal article" date="2021" name="Microorganisms">
        <title>Acidisoma silvae sp. nov. and Acidisomacellulosilytica sp. nov., Two Acidophilic Bacteria Isolated from Decaying Wood, Hydrolyzing Cellulose and Producing Poly-3-hydroxybutyrate.</title>
        <authorList>
            <person name="Mieszkin S."/>
            <person name="Pouder E."/>
            <person name="Uroz S."/>
            <person name="Simon-Colin C."/>
            <person name="Alain K."/>
        </authorList>
    </citation>
    <scope>NUCLEOTIDE SEQUENCE [LARGE SCALE GENOMIC DNA]</scope>
    <source>
        <strain evidence="3 4">HW T5.17</strain>
    </source>
</reference>
<comment type="caution">
    <text evidence="3">The sequence shown here is derived from an EMBL/GenBank/DDBJ whole genome shotgun (WGS) entry which is preliminary data.</text>
</comment>
<gene>
    <name evidence="3" type="ORF">ACELLULO517_19970</name>
</gene>
<organism evidence="3 4">
    <name type="scientific">Acidisoma cellulosilyticum</name>
    <dbReference type="NCBI Taxonomy" id="2802395"/>
    <lineage>
        <taxon>Bacteria</taxon>
        <taxon>Pseudomonadati</taxon>
        <taxon>Pseudomonadota</taxon>
        <taxon>Alphaproteobacteria</taxon>
        <taxon>Acetobacterales</taxon>
        <taxon>Acidocellaceae</taxon>
        <taxon>Acidisoma</taxon>
    </lineage>
</organism>
<evidence type="ECO:0000259" key="2">
    <source>
        <dbReference type="SMART" id="SM00460"/>
    </source>
</evidence>
<dbReference type="Pfam" id="PF01841">
    <property type="entry name" value="Transglut_core"/>
    <property type="match status" value="1"/>
</dbReference>
<feature type="region of interest" description="Disordered" evidence="1">
    <location>
        <begin position="300"/>
        <end position="356"/>
    </location>
</feature>